<evidence type="ECO:0000313" key="2">
    <source>
        <dbReference type="Proteomes" id="UP001213000"/>
    </source>
</evidence>
<dbReference type="AlphaFoldDB" id="A0AAD5W3P2"/>
<sequence length="164" mass="18595">MGASNLGVKSYKRHDLIRYVYLVLSRIFEAQVSGSSIVIMLEDWEDHGLATHHNQTQVVLGVRGFTVTCKPSERLDFHGVVLYLQIAVYEIIAHQDNSSEIRDASTAAFQYFALCYPSVTDPSVREESSPVRSPLDEQSMVHESTRTCELGYLMRIISRKKKDL</sequence>
<protein>
    <submittedName>
        <fullName evidence="1">Uncharacterized protein</fullName>
    </submittedName>
</protein>
<organism evidence="1 2">
    <name type="scientific">Leucocoprinus birnbaumii</name>
    <dbReference type="NCBI Taxonomy" id="56174"/>
    <lineage>
        <taxon>Eukaryota</taxon>
        <taxon>Fungi</taxon>
        <taxon>Dikarya</taxon>
        <taxon>Basidiomycota</taxon>
        <taxon>Agaricomycotina</taxon>
        <taxon>Agaricomycetes</taxon>
        <taxon>Agaricomycetidae</taxon>
        <taxon>Agaricales</taxon>
        <taxon>Agaricineae</taxon>
        <taxon>Agaricaceae</taxon>
        <taxon>Leucocoprinus</taxon>
    </lineage>
</organism>
<comment type="caution">
    <text evidence="1">The sequence shown here is derived from an EMBL/GenBank/DDBJ whole genome shotgun (WGS) entry which is preliminary data.</text>
</comment>
<gene>
    <name evidence="1" type="ORF">NP233_g1639</name>
</gene>
<accession>A0AAD5W3P2</accession>
<dbReference type="EMBL" id="JANIEX010000062">
    <property type="protein sequence ID" value="KAJ3574629.1"/>
    <property type="molecule type" value="Genomic_DNA"/>
</dbReference>
<name>A0AAD5W3P2_9AGAR</name>
<evidence type="ECO:0000313" key="1">
    <source>
        <dbReference type="EMBL" id="KAJ3574629.1"/>
    </source>
</evidence>
<proteinExistence type="predicted"/>
<keyword evidence="2" id="KW-1185">Reference proteome</keyword>
<dbReference type="Proteomes" id="UP001213000">
    <property type="component" value="Unassembled WGS sequence"/>
</dbReference>
<reference evidence="1" key="1">
    <citation type="submission" date="2022-07" db="EMBL/GenBank/DDBJ databases">
        <title>Genome Sequence of Leucocoprinus birnbaumii.</title>
        <authorList>
            <person name="Buettner E."/>
        </authorList>
    </citation>
    <scope>NUCLEOTIDE SEQUENCE</scope>
    <source>
        <strain evidence="1">VT141</strain>
    </source>
</reference>